<organism evidence="2">
    <name type="scientific">uncultured marine group II/III euryarchaeote AD1000_88_G11</name>
    <dbReference type="NCBI Taxonomy" id="1457822"/>
    <lineage>
        <taxon>Archaea</taxon>
        <taxon>Methanobacteriati</taxon>
        <taxon>Methanobacteriota</taxon>
        <taxon>environmental samples</taxon>
    </lineage>
</organism>
<feature type="transmembrane region" description="Helical" evidence="1">
    <location>
        <begin position="147"/>
        <end position="167"/>
    </location>
</feature>
<proteinExistence type="predicted"/>
<name>A0A075G0M0_9EURY</name>
<evidence type="ECO:0000256" key="1">
    <source>
        <dbReference type="SAM" id="Phobius"/>
    </source>
</evidence>
<keyword evidence="1" id="KW-1133">Transmembrane helix</keyword>
<accession>A0A075G0M0</accession>
<dbReference type="EMBL" id="KF900494">
    <property type="protein sequence ID" value="AIE96979.1"/>
    <property type="molecule type" value="Genomic_DNA"/>
</dbReference>
<dbReference type="AlphaFoldDB" id="A0A075G0M0"/>
<protein>
    <submittedName>
        <fullName evidence="2">Uncharacterized protein</fullName>
    </submittedName>
</protein>
<sequence length="229" mass="26433">MVDCVQGLNFLINKETFVSNALDSSGSLDELETDFKAELSSYITKYQSFSENFDKMNRLEMDKSKMEIENINKRLMSIIEQLYSKIIKLGGEKKTQGLKKFPELLKNYENTNSKYNALVLDKKSETFDAFEKDLRLRQRSMEISYKTWNILAASLVVVIICLYMFGLNTPAPIQIIGTLVVTIIGFQFLAMIWIFLIRYCQTSSTKGVFCQIIGLLDRFFKGFAKYPFL</sequence>
<keyword evidence="1" id="KW-0812">Transmembrane</keyword>
<evidence type="ECO:0000313" key="2">
    <source>
        <dbReference type="EMBL" id="AIE96979.1"/>
    </source>
</evidence>
<feature type="transmembrane region" description="Helical" evidence="1">
    <location>
        <begin position="173"/>
        <end position="196"/>
    </location>
</feature>
<reference evidence="2" key="1">
    <citation type="journal article" date="2014" name="Genome Biol. Evol.">
        <title>Pangenome evidence for extensive interdomain horizontal transfer affecting lineage core and shell genes in uncultured planktonic thaumarchaeota and euryarchaeota.</title>
        <authorList>
            <person name="Deschamps P."/>
            <person name="Zivanovic Y."/>
            <person name="Moreira D."/>
            <person name="Rodriguez-Valera F."/>
            <person name="Lopez-Garcia P."/>
        </authorList>
    </citation>
    <scope>NUCLEOTIDE SEQUENCE</scope>
</reference>
<keyword evidence="1" id="KW-0472">Membrane</keyword>